<accession>A0A520KUN4</accession>
<dbReference type="Gene3D" id="3.40.50.620">
    <property type="entry name" value="HUPs"/>
    <property type="match status" value="1"/>
</dbReference>
<dbReference type="InterPro" id="IPR014729">
    <property type="entry name" value="Rossmann-like_a/b/a_fold"/>
</dbReference>
<evidence type="ECO:0000313" key="3">
    <source>
        <dbReference type="EMBL" id="RZN66754.1"/>
    </source>
</evidence>
<dbReference type="PIRSF" id="PIRSF000089">
    <property type="entry name" value="Electra_flavoP_a"/>
    <property type="match status" value="1"/>
</dbReference>
<dbReference type="Gene3D" id="3.40.50.1220">
    <property type="entry name" value="TPP-binding domain"/>
    <property type="match status" value="1"/>
</dbReference>
<name>A0A520KUN4_9EURY</name>
<gene>
    <name evidence="3" type="ORF">EF807_08235</name>
</gene>
<dbReference type="SUPFAM" id="SSF52402">
    <property type="entry name" value="Adenine nucleotide alpha hydrolases-like"/>
    <property type="match status" value="1"/>
</dbReference>
<dbReference type="InterPro" id="IPR014731">
    <property type="entry name" value="ETF_asu_C"/>
</dbReference>
<comment type="similarity">
    <text evidence="1">Belongs to the ETF alpha-subunit/FixB family.</text>
</comment>
<dbReference type="GO" id="GO:0050660">
    <property type="term" value="F:flavin adenine dinucleotide binding"/>
    <property type="evidence" value="ECO:0007669"/>
    <property type="project" value="InterPro"/>
</dbReference>
<evidence type="ECO:0000259" key="2">
    <source>
        <dbReference type="SMART" id="SM00893"/>
    </source>
</evidence>
<organism evidence="3 4">
    <name type="scientific">Candidatus Methanolliviera hydrocarbonicum</name>
    <dbReference type="NCBI Taxonomy" id="2491085"/>
    <lineage>
        <taxon>Archaea</taxon>
        <taxon>Methanobacteriati</taxon>
        <taxon>Methanobacteriota</taxon>
        <taxon>Candidatus Methanoliparia</taxon>
        <taxon>Candidatus Methanoliparales</taxon>
        <taxon>Candidatus Methanollivieraceae</taxon>
        <taxon>Candidatus Methanolliviera</taxon>
    </lineage>
</organism>
<comment type="caution">
    <text evidence="3">The sequence shown here is derived from an EMBL/GenBank/DDBJ whole genome shotgun (WGS) entry which is preliminary data.</text>
</comment>
<dbReference type="SMART" id="SM00893">
    <property type="entry name" value="ETF"/>
    <property type="match status" value="1"/>
</dbReference>
<dbReference type="Pfam" id="PF01012">
    <property type="entry name" value="ETF"/>
    <property type="match status" value="1"/>
</dbReference>
<evidence type="ECO:0000256" key="1">
    <source>
        <dbReference type="ARBA" id="ARBA00005817"/>
    </source>
</evidence>
<sequence>MVEQKGVLVCAEVTDQGRISPITLELLGIGRKLADDLGSKLSAVIMGSEIGNIAEELIFFGADNVYLVDNPLLKEYQTDPYVTALQRLSKYVTPDIIVIGQTSIGQDLAPRLAFRLKTRLTTDCINLDIDPETKLLFQTKPVYGGNVLAVYACETKPQMATVRARAMSPSGRDDSRRGKVIPFDSKIDASLLKTEVVKRVKEEAKGVKLEDADIVVSGGRGIGGPDGFKQIDDLAKLLGGAVGASRPPCDMGWVSSTCQVGLTGKIVAPNLYIAISISGTSQHFAGMLGSKNIVAINKDPEANIFKVADIGIIGDYRKVLPAFIENLRKIAAHGSE</sequence>
<feature type="domain" description="Electron transfer flavoprotein alpha/beta-subunit N-terminal" evidence="2">
    <location>
        <begin position="7"/>
        <end position="196"/>
    </location>
</feature>
<dbReference type="CDD" id="cd01715">
    <property type="entry name" value="ETF_alpha"/>
    <property type="match status" value="1"/>
</dbReference>
<dbReference type="GO" id="GO:0033539">
    <property type="term" value="P:fatty acid beta-oxidation using acyl-CoA dehydrogenase"/>
    <property type="evidence" value="ECO:0007669"/>
    <property type="project" value="TreeGrafter"/>
</dbReference>
<dbReference type="EMBL" id="RXIL01000153">
    <property type="protein sequence ID" value="RZN66754.1"/>
    <property type="molecule type" value="Genomic_DNA"/>
</dbReference>
<evidence type="ECO:0000313" key="4">
    <source>
        <dbReference type="Proteomes" id="UP000320766"/>
    </source>
</evidence>
<dbReference type="InterPro" id="IPR033947">
    <property type="entry name" value="ETF_alpha_N"/>
</dbReference>
<dbReference type="Proteomes" id="UP000320766">
    <property type="component" value="Unassembled WGS sequence"/>
</dbReference>
<dbReference type="GO" id="GO:0009055">
    <property type="term" value="F:electron transfer activity"/>
    <property type="evidence" value="ECO:0007669"/>
    <property type="project" value="InterPro"/>
</dbReference>
<dbReference type="InterPro" id="IPR001308">
    <property type="entry name" value="ETF_a/FixB"/>
</dbReference>
<dbReference type="AlphaFoldDB" id="A0A520KUN4"/>
<reference evidence="3 4" key="1">
    <citation type="journal article" date="2019" name="Nat. Microbiol.">
        <title>Wide diversity of methane and short-chain alkane metabolisms in uncultured archaea.</title>
        <authorList>
            <person name="Borrel G."/>
            <person name="Adam P.S."/>
            <person name="McKay L.J."/>
            <person name="Chen L.X."/>
            <person name="Sierra-Garcia I.N."/>
            <person name="Sieber C.M."/>
            <person name="Letourneur Q."/>
            <person name="Ghozlane A."/>
            <person name="Andersen G.L."/>
            <person name="Li W.J."/>
            <person name="Hallam S.J."/>
            <person name="Muyzer G."/>
            <person name="de Oliveira V.M."/>
            <person name="Inskeep W.P."/>
            <person name="Banfield J.F."/>
            <person name="Gribaldo S."/>
        </authorList>
    </citation>
    <scope>NUCLEOTIDE SEQUENCE [LARGE SCALE GENOMIC DNA]</scope>
    <source>
        <strain evidence="3">NM1b</strain>
    </source>
</reference>
<dbReference type="PANTHER" id="PTHR43153">
    <property type="entry name" value="ELECTRON TRANSFER FLAVOPROTEIN ALPHA"/>
    <property type="match status" value="1"/>
</dbReference>
<dbReference type="PANTHER" id="PTHR43153:SF1">
    <property type="entry name" value="ELECTRON TRANSFER FLAVOPROTEIN SUBUNIT ALPHA, MITOCHONDRIAL"/>
    <property type="match status" value="1"/>
</dbReference>
<dbReference type="Pfam" id="PF00766">
    <property type="entry name" value="ETF_alpha"/>
    <property type="match status" value="1"/>
</dbReference>
<dbReference type="SUPFAM" id="SSF52467">
    <property type="entry name" value="DHS-like NAD/FAD-binding domain"/>
    <property type="match status" value="1"/>
</dbReference>
<proteinExistence type="inferred from homology"/>
<protein>
    <submittedName>
        <fullName evidence="3">Electron transfer flavoprotein subunit alpha/FixB family protein</fullName>
    </submittedName>
</protein>
<dbReference type="InterPro" id="IPR029035">
    <property type="entry name" value="DHS-like_NAD/FAD-binding_dom"/>
</dbReference>
<dbReference type="InterPro" id="IPR014730">
    <property type="entry name" value="ETF_a/b_N"/>
</dbReference>